<name>A0A1V9XQB9_9ACAR</name>
<gene>
    <name evidence="1" type="ORF">BIW11_03210</name>
</gene>
<dbReference type="OrthoDB" id="3853857at2759"/>
<dbReference type="InParanoid" id="A0A1V9XQB9"/>
<comment type="caution">
    <text evidence="1">The sequence shown here is derived from an EMBL/GenBank/DDBJ whole genome shotgun (WGS) entry which is preliminary data.</text>
</comment>
<protein>
    <submittedName>
        <fullName evidence="1">Uncharacterized protein</fullName>
    </submittedName>
</protein>
<dbReference type="Proteomes" id="UP000192247">
    <property type="component" value="Unassembled WGS sequence"/>
</dbReference>
<reference evidence="1 2" key="1">
    <citation type="journal article" date="2017" name="Gigascience">
        <title>Draft genome of the honey bee ectoparasitic mite, Tropilaelaps mercedesae, is shaped by the parasitic life history.</title>
        <authorList>
            <person name="Dong X."/>
            <person name="Armstrong S.D."/>
            <person name="Xia D."/>
            <person name="Makepeace B.L."/>
            <person name="Darby A.C."/>
            <person name="Kadowaki T."/>
        </authorList>
    </citation>
    <scope>NUCLEOTIDE SEQUENCE [LARGE SCALE GENOMIC DNA]</scope>
    <source>
        <strain evidence="1">Wuxi-XJTLU</strain>
    </source>
</reference>
<evidence type="ECO:0000313" key="2">
    <source>
        <dbReference type="Proteomes" id="UP000192247"/>
    </source>
</evidence>
<sequence>MVSGDYLLHEVYNGIMDKPDADLAIQMPVGRVKLLDLCQIDIPNQPPLYFSDKEVESQRLRFMGGLRLHL</sequence>
<dbReference type="EMBL" id="MNPL01005962">
    <property type="protein sequence ID" value="OQR75696.1"/>
    <property type="molecule type" value="Genomic_DNA"/>
</dbReference>
<proteinExistence type="predicted"/>
<accession>A0A1V9XQB9</accession>
<evidence type="ECO:0000313" key="1">
    <source>
        <dbReference type="EMBL" id="OQR75696.1"/>
    </source>
</evidence>
<organism evidence="1 2">
    <name type="scientific">Tropilaelaps mercedesae</name>
    <dbReference type="NCBI Taxonomy" id="418985"/>
    <lineage>
        <taxon>Eukaryota</taxon>
        <taxon>Metazoa</taxon>
        <taxon>Ecdysozoa</taxon>
        <taxon>Arthropoda</taxon>
        <taxon>Chelicerata</taxon>
        <taxon>Arachnida</taxon>
        <taxon>Acari</taxon>
        <taxon>Parasitiformes</taxon>
        <taxon>Mesostigmata</taxon>
        <taxon>Gamasina</taxon>
        <taxon>Dermanyssoidea</taxon>
        <taxon>Laelapidae</taxon>
        <taxon>Tropilaelaps</taxon>
    </lineage>
</organism>
<keyword evidence="2" id="KW-1185">Reference proteome</keyword>
<dbReference type="AlphaFoldDB" id="A0A1V9XQB9"/>